<sequence>MGDKPISFRDKDGNFVSAADVWNAEKLEELFNQLNPNRRLRLEREKLEKKNEA</sequence>
<dbReference type="OrthoDB" id="2242855at2"/>
<accession>A0A0E2UR12</accession>
<comment type="caution">
    <text evidence="1">The sequence shown here is derived from an EMBL/GenBank/DDBJ whole genome shotgun (WGS) entry which is preliminary data.</text>
</comment>
<dbReference type="AlphaFoldDB" id="A0A0E2UR12"/>
<organism evidence="1 2">
    <name type="scientific">Streptococcus parauberis</name>
    <dbReference type="NCBI Taxonomy" id="1348"/>
    <lineage>
        <taxon>Bacteria</taxon>
        <taxon>Bacillati</taxon>
        <taxon>Bacillota</taxon>
        <taxon>Bacilli</taxon>
        <taxon>Lactobacillales</taxon>
        <taxon>Streptococcaceae</taxon>
        <taxon>Streptococcus</taxon>
    </lineage>
</organism>
<evidence type="ECO:0000313" key="1">
    <source>
        <dbReference type="EMBL" id="PCH12620.1"/>
    </source>
</evidence>
<dbReference type="OMA" id="RWRFLIM"/>
<proteinExistence type="predicted"/>
<dbReference type="Proteomes" id="UP000217465">
    <property type="component" value="Unassembled WGS sequence"/>
</dbReference>
<gene>
    <name evidence="1" type="ORF">A9Y57_01339</name>
</gene>
<evidence type="ECO:0000313" key="2">
    <source>
        <dbReference type="Proteomes" id="UP000217465"/>
    </source>
</evidence>
<reference evidence="1 2" key="1">
    <citation type="submission" date="2016-06" db="EMBL/GenBank/DDBJ databases">
        <authorList>
            <person name="Haines A.N."/>
            <person name="Council K.R."/>
        </authorList>
    </citation>
    <scope>NUCLEOTIDE SEQUENCE [LARGE SCALE GENOMIC DNA]</scope>
    <source>
        <strain evidence="1 2">SP158-29</strain>
    </source>
</reference>
<dbReference type="GeneID" id="61421868"/>
<dbReference type="RefSeq" id="WP_003104302.1">
    <property type="nucleotide sequence ID" value="NZ_BAWT01000005.1"/>
</dbReference>
<name>A0A0E2UR12_9STRE</name>
<protein>
    <submittedName>
        <fullName evidence="1">Uncharacterized protein</fullName>
    </submittedName>
</protein>
<dbReference type="EMBL" id="NSGR01000008">
    <property type="protein sequence ID" value="PCH12620.1"/>
    <property type="molecule type" value="Genomic_DNA"/>
</dbReference>